<evidence type="ECO:0000259" key="1">
    <source>
        <dbReference type="Pfam" id="PF00144"/>
    </source>
</evidence>
<feature type="domain" description="Beta-lactamase-related" evidence="1">
    <location>
        <begin position="11"/>
        <end position="328"/>
    </location>
</feature>
<accession>A0A3A4JQD8</accession>
<dbReference type="PANTHER" id="PTHR43283">
    <property type="entry name" value="BETA-LACTAMASE-RELATED"/>
    <property type="match status" value="1"/>
</dbReference>
<dbReference type="Pfam" id="PF00144">
    <property type="entry name" value="Beta-lactamase"/>
    <property type="match status" value="1"/>
</dbReference>
<dbReference type="InterPro" id="IPR012338">
    <property type="entry name" value="Beta-lactam/transpept-like"/>
</dbReference>
<dbReference type="GO" id="GO:0016787">
    <property type="term" value="F:hydrolase activity"/>
    <property type="evidence" value="ECO:0007669"/>
    <property type="project" value="UniProtKB-KW"/>
</dbReference>
<dbReference type="PANTHER" id="PTHR43283:SF3">
    <property type="entry name" value="BETA-LACTAMASE FAMILY PROTEIN (AFU_ORTHOLOGUE AFUA_5G07500)"/>
    <property type="match status" value="1"/>
</dbReference>
<keyword evidence="3" id="KW-1185">Reference proteome</keyword>
<organism evidence="2 3">
    <name type="scientific">Nocardia panacis</name>
    <dbReference type="NCBI Taxonomy" id="2340916"/>
    <lineage>
        <taxon>Bacteria</taxon>
        <taxon>Bacillati</taxon>
        <taxon>Actinomycetota</taxon>
        <taxon>Actinomycetes</taxon>
        <taxon>Mycobacteriales</taxon>
        <taxon>Nocardiaceae</taxon>
        <taxon>Nocardia</taxon>
    </lineage>
</organism>
<sequence>MPTFSADALRRLCDDTRERLSVTGAQVAIASGDTVLQAVSGIANAELGTPVTDNTVFQIGSTTKVYTATLVLQLVDAGLVDLDTPVTHYLPGVRLAAGERWREITPRHLMAMTSGLDNGPYTDTGNDDDCIGRYLDLLAEIPPAFAPGTAYGYSNASTNVSGRLIETITGDNWDVALRERLLRPAGLVESVSLFADLPYHPTAVGHLPGATGVVRPWCFARGCGPAGSSLATTARDLARFGQLLVRRGKAADGTQVLSEQAVDIMQTVQVDVPARVFADSWCVGPYRKIWDGVEVFGHSGTTPNGSSCLLWMPAHDIAVATVVNTPSRGYPFADAIFDVIFRDWLGVAKPSRPTPDPELEFDPSVYTGRYHAHGVEYTISMDNGVLFFDMEQVGGAAARTELLPIAAHRFLPADDAVTGNHTWDIAFTLGPDGAAGHLHNGAFTARRVH</sequence>
<comment type="caution">
    <text evidence="2">The sequence shown here is derived from an EMBL/GenBank/DDBJ whole genome shotgun (WGS) entry which is preliminary data.</text>
</comment>
<dbReference type="Gene3D" id="3.40.710.10">
    <property type="entry name" value="DD-peptidase/beta-lactamase superfamily"/>
    <property type="match status" value="1"/>
</dbReference>
<name>A0A3A4JQD8_9NOCA</name>
<dbReference type="InterPro" id="IPR001466">
    <property type="entry name" value="Beta-lactam-related"/>
</dbReference>
<dbReference type="RefSeq" id="WP_120043559.1">
    <property type="nucleotide sequence ID" value="NZ_QZFU01000033.1"/>
</dbReference>
<dbReference type="AlphaFoldDB" id="A0A3A4JQD8"/>
<dbReference type="EMBL" id="QZFU01000033">
    <property type="protein sequence ID" value="RJO71447.1"/>
    <property type="molecule type" value="Genomic_DNA"/>
</dbReference>
<reference evidence="2 3" key="1">
    <citation type="submission" date="2018-09" db="EMBL/GenBank/DDBJ databases">
        <title>YIM PH21274 draft genome.</title>
        <authorList>
            <person name="Miao C."/>
        </authorList>
    </citation>
    <scope>NUCLEOTIDE SEQUENCE [LARGE SCALE GENOMIC DNA]</scope>
    <source>
        <strain evidence="2 3">YIM PH 21724</strain>
    </source>
</reference>
<dbReference type="SUPFAM" id="SSF56601">
    <property type="entry name" value="beta-lactamase/transpeptidase-like"/>
    <property type="match status" value="1"/>
</dbReference>
<gene>
    <name evidence="2" type="ORF">D5S18_25100</name>
</gene>
<proteinExistence type="predicted"/>
<protein>
    <submittedName>
        <fullName evidence="2">Class A beta-lactamase-related serine hydrolase</fullName>
    </submittedName>
</protein>
<keyword evidence="2" id="KW-0378">Hydrolase</keyword>
<evidence type="ECO:0000313" key="3">
    <source>
        <dbReference type="Proteomes" id="UP000266677"/>
    </source>
</evidence>
<dbReference type="Proteomes" id="UP000266677">
    <property type="component" value="Unassembled WGS sequence"/>
</dbReference>
<dbReference type="OrthoDB" id="262125at2"/>
<dbReference type="InterPro" id="IPR050789">
    <property type="entry name" value="Diverse_Enzym_Activities"/>
</dbReference>
<evidence type="ECO:0000313" key="2">
    <source>
        <dbReference type="EMBL" id="RJO71447.1"/>
    </source>
</evidence>